<dbReference type="Pfam" id="PF01872">
    <property type="entry name" value="RibD_C"/>
    <property type="match status" value="1"/>
</dbReference>
<reference evidence="3" key="1">
    <citation type="journal article" date="2019" name="Int. J. Syst. Evol. Microbiol.">
        <title>The Global Catalogue of Microorganisms (GCM) 10K type strain sequencing project: providing services to taxonomists for standard genome sequencing and annotation.</title>
        <authorList>
            <consortium name="The Broad Institute Genomics Platform"/>
            <consortium name="The Broad Institute Genome Sequencing Center for Infectious Disease"/>
            <person name="Wu L."/>
            <person name="Ma J."/>
        </authorList>
    </citation>
    <scope>NUCLEOTIDE SEQUENCE [LARGE SCALE GENOMIC DNA]</scope>
    <source>
        <strain evidence="3">CGMCC 1.18439</strain>
    </source>
</reference>
<dbReference type="RefSeq" id="WP_189643635.1">
    <property type="nucleotide sequence ID" value="NZ_BNAL01000028.1"/>
</dbReference>
<name>A0ABQ3KBV0_9DEIO</name>
<proteinExistence type="predicted"/>
<dbReference type="Proteomes" id="UP000632154">
    <property type="component" value="Unassembled WGS sequence"/>
</dbReference>
<dbReference type="Gene3D" id="3.40.430.10">
    <property type="entry name" value="Dihydrofolate Reductase, subunit A"/>
    <property type="match status" value="1"/>
</dbReference>
<organism evidence="2 3">
    <name type="scientific">Deinococcus piscis</name>
    <dbReference type="NCBI Taxonomy" id="394230"/>
    <lineage>
        <taxon>Bacteria</taxon>
        <taxon>Thermotogati</taxon>
        <taxon>Deinococcota</taxon>
        <taxon>Deinococci</taxon>
        <taxon>Deinococcales</taxon>
        <taxon>Deinococcaceae</taxon>
        <taxon>Deinococcus</taxon>
    </lineage>
</organism>
<accession>A0ABQ3KBV0</accession>
<dbReference type="SUPFAM" id="SSF53597">
    <property type="entry name" value="Dihydrofolate reductase-like"/>
    <property type="match status" value="1"/>
</dbReference>
<dbReference type="InterPro" id="IPR024072">
    <property type="entry name" value="DHFR-like_dom_sf"/>
</dbReference>
<comment type="caution">
    <text evidence="2">The sequence shown here is derived from an EMBL/GenBank/DDBJ whole genome shotgun (WGS) entry which is preliminary data.</text>
</comment>
<dbReference type="InterPro" id="IPR002734">
    <property type="entry name" value="RibDG_C"/>
</dbReference>
<keyword evidence="3" id="KW-1185">Reference proteome</keyword>
<dbReference type="InterPro" id="IPR050765">
    <property type="entry name" value="Riboflavin_Biosynth_HTPR"/>
</dbReference>
<evidence type="ECO:0000313" key="2">
    <source>
        <dbReference type="EMBL" id="GHG07703.1"/>
    </source>
</evidence>
<gene>
    <name evidence="2" type="ORF">GCM10017783_20360</name>
</gene>
<protein>
    <submittedName>
        <fullName evidence="2">Deaminase reductase</fullName>
    </submittedName>
</protein>
<dbReference type="PANTHER" id="PTHR38011">
    <property type="entry name" value="DIHYDROFOLATE REDUCTASE FAMILY PROTEIN (AFU_ORTHOLOGUE AFUA_8G06820)"/>
    <property type="match status" value="1"/>
</dbReference>
<dbReference type="EMBL" id="BNAL01000028">
    <property type="protein sequence ID" value="GHG07703.1"/>
    <property type="molecule type" value="Genomic_DNA"/>
</dbReference>
<sequence length="185" mass="20337">MHTAAFLAVSLDGFIAREDGSLDWLPQPEAGGDDYGYAEFFGGIDVLVMGRHTYEMVRGFTPWPYGDKPVVVLSRTLTPADLPAHLPLRLHAGPLPELLRQLEAEGRHRVYVDGGQVIQEFIRAGLLDELTLTTVPVLLGRGRPLFGALEEDVPLRLLDSQSFASGLVQSRYEIESQRGPAGKED</sequence>
<feature type="domain" description="Bacterial bifunctional deaminase-reductase C-terminal" evidence="1">
    <location>
        <begin position="6"/>
        <end position="168"/>
    </location>
</feature>
<dbReference type="PANTHER" id="PTHR38011:SF11">
    <property type="entry name" value="2,5-DIAMINO-6-RIBOSYLAMINO-4(3H)-PYRIMIDINONE 5'-PHOSPHATE REDUCTASE"/>
    <property type="match status" value="1"/>
</dbReference>
<evidence type="ECO:0000259" key="1">
    <source>
        <dbReference type="Pfam" id="PF01872"/>
    </source>
</evidence>
<evidence type="ECO:0000313" key="3">
    <source>
        <dbReference type="Proteomes" id="UP000632154"/>
    </source>
</evidence>